<proteinExistence type="predicted"/>
<dbReference type="AlphaFoldDB" id="A0A1D3JVE8"/>
<accession>A0A1D3JVE8</accession>
<protein>
    <submittedName>
        <fullName evidence="1">Uncharacterized protein</fullName>
    </submittedName>
</protein>
<dbReference type="RefSeq" id="WP_017848209.1">
    <property type="nucleotide sequence ID" value="NZ_AOUH01000027.1"/>
</dbReference>
<evidence type="ECO:0000313" key="1">
    <source>
        <dbReference type="EMBL" id="SBW80086.1"/>
    </source>
</evidence>
<gene>
    <name evidence="1" type="ORF">PVE_R1G2200</name>
</gene>
<reference evidence="2" key="1">
    <citation type="submission" date="2016-07" db="EMBL/GenBank/DDBJ databases">
        <authorList>
            <person name="Florea S."/>
            <person name="Webb J.S."/>
            <person name="Jaromczyk J."/>
            <person name="Schardl C.L."/>
        </authorList>
    </citation>
    <scope>NUCLEOTIDE SEQUENCE [LARGE SCALE GENOMIC DNA]</scope>
    <source>
        <strain evidence="2">1YdBTEX2</strain>
    </source>
</reference>
<sequence>MSDAPKSMGFMDHGKTNCGLLVMSRWDEPDRDGNAKDLQRFVKDVKRTGLSHFRIERFEGDQFPEWVGELHCEHAQCQCRRFLRTKQA</sequence>
<dbReference type="EMBL" id="LT599583">
    <property type="protein sequence ID" value="SBW80086.1"/>
    <property type="molecule type" value="Genomic_DNA"/>
</dbReference>
<dbReference type="Proteomes" id="UP000245431">
    <property type="component" value="Chromosome PVE_r1"/>
</dbReference>
<evidence type="ECO:0000313" key="2">
    <source>
        <dbReference type="Proteomes" id="UP000245431"/>
    </source>
</evidence>
<name>A0A1D3JVE8_PSEVE</name>
<organism evidence="1 2">
    <name type="scientific">Pseudomonas veronii 1YdBTEX2</name>
    <dbReference type="NCBI Taxonomy" id="1295141"/>
    <lineage>
        <taxon>Bacteria</taxon>
        <taxon>Pseudomonadati</taxon>
        <taxon>Pseudomonadota</taxon>
        <taxon>Gammaproteobacteria</taxon>
        <taxon>Pseudomonadales</taxon>
        <taxon>Pseudomonadaceae</taxon>
        <taxon>Pseudomonas</taxon>
    </lineage>
</organism>